<dbReference type="CDD" id="cd00272">
    <property type="entry name" value="Chemokine_CC"/>
    <property type="match status" value="1"/>
</dbReference>
<dbReference type="SMART" id="SM00199">
    <property type="entry name" value="SCY"/>
    <property type="match status" value="1"/>
</dbReference>
<feature type="domain" description="Chemokine interleukin-8-like" evidence="5">
    <location>
        <begin position="3"/>
        <end position="58"/>
    </location>
</feature>
<dbReference type="Gene3D" id="2.40.50.40">
    <property type="match status" value="1"/>
</dbReference>
<dbReference type="Proteomes" id="UP000538472">
    <property type="component" value="Unassembled WGS sequence"/>
</dbReference>
<dbReference type="GO" id="GO:0048020">
    <property type="term" value="F:CCR chemokine receptor binding"/>
    <property type="evidence" value="ECO:0007669"/>
    <property type="project" value="TreeGrafter"/>
</dbReference>
<reference evidence="6 7" key="1">
    <citation type="submission" date="2019-09" db="EMBL/GenBank/DDBJ databases">
        <title>Bird 10,000 Genomes (B10K) Project - Family phase.</title>
        <authorList>
            <person name="Zhang G."/>
        </authorList>
    </citation>
    <scope>NUCLEOTIDE SEQUENCE [LARGE SCALE GENOMIC DNA]</scope>
    <source>
        <strain evidence="6">B10K-CU-031-10</strain>
        <tissue evidence="6">Muscle</tissue>
    </source>
</reference>
<dbReference type="InterPro" id="IPR039809">
    <property type="entry name" value="Chemokine_b/g/d"/>
</dbReference>
<evidence type="ECO:0000256" key="3">
    <source>
        <dbReference type="ARBA" id="ARBA00022514"/>
    </source>
</evidence>
<name>A0A7K8TES5_9AVES</name>
<dbReference type="PANTHER" id="PTHR12015">
    <property type="entry name" value="SMALL INDUCIBLE CYTOKINE A"/>
    <property type="match status" value="1"/>
</dbReference>
<dbReference type="GO" id="GO:0048245">
    <property type="term" value="P:eosinophil chemotaxis"/>
    <property type="evidence" value="ECO:0007669"/>
    <property type="project" value="TreeGrafter"/>
</dbReference>
<keyword evidence="4" id="KW-0732">Signal</keyword>
<dbReference type="GO" id="GO:0061844">
    <property type="term" value="P:antimicrobial humoral immune response mediated by antimicrobial peptide"/>
    <property type="evidence" value="ECO:0007669"/>
    <property type="project" value="TreeGrafter"/>
</dbReference>
<protein>
    <submittedName>
        <fullName evidence="6">CL3L1 protein</fullName>
    </submittedName>
</protein>
<evidence type="ECO:0000313" key="6">
    <source>
        <dbReference type="EMBL" id="NXF39932.1"/>
    </source>
</evidence>
<comment type="similarity">
    <text evidence="1">Belongs to the intercrine beta (chemokine CC) family.</text>
</comment>
<proteinExistence type="inferred from homology"/>
<keyword evidence="7" id="KW-1185">Reference proteome</keyword>
<organism evidence="6 7">
    <name type="scientific">Nyctibius bracteatus</name>
    <name type="common">Rufous potoo</name>
    <dbReference type="NCBI Taxonomy" id="48426"/>
    <lineage>
        <taxon>Eukaryota</taxon>
        <taxon>Metazoa</taxon>
        <taxon>Chordata</taxon>
        <taxon>Craniata</taxon>
        <taxon>Vertebrata</taxon>
        <taxon>Euteleostomi</taxon>
        <taxon>Archelosauria</taxon>
        <taxon>Archosauria</taxon>
        <taxon>Dinosauria</taxon>
        <taxon>Saurischia</taxon>
        <taxon>Theropoda</taxon>
        <taxon>Coelurosauria</taxon>
        <taxon>Aves</taxon>
        <taxon>Neognathae</taxon>
        <taxon>Neoaves</taxon>
        <taxon>Strisores</taxon>
        <taxon>Caprimulgiformes</taxon>
        <taxon>Nyctibiidae</taxon>
        <taxon>Nyctibius</taxon>
    </lineage>
</organism>
<gene>
    <name evidence="6" type="primary">Ccl3l1_1</name>
    <name evidence="6" type="ORF">NYCBRA_R02816</name>
</gene>
<dbReference type="InterPro" id="IPR001811">
    <property type="entry name" value="Chemokine_IL8-like_dom"/>
</dbReference>
<feature type="non-terminal residue" evidence="6">
    <location>
        <position position="1"/>
    </location>
</feature>
<evidence type="ECO:0000256" key="1">
    <source>
        <dbReference type="ARBA" id="ARBA00010868"/>
    </source>
</evidence>
<keyword evidence="3" id="KW-0202">Cytokine</keyword>
<dbReference type="FunFam" id="2.40.50.40:FF:000002">
    <property type="entry name" value="C-C motif chemokine"/>
    <property type="match status" value="1"/>
</dbReference>
<dbReference type="SUPFAM" id="SSF54117">
    <property type="entry name" value="Interleukin 8-like chemokines"/>
    <property type="match status" value="1"/>
</dbReference>
<dbReference type="PANTHER" id="PTHR12015:SF103">
    <property type="entry name" value="C-C MOTIF CHEMOKINE 4-RELATED"/>
    <property type="match status" value="1"/>
</dbReference>
<dbReference type="GO" id="GO:0006954">
    <property type="term" value="P:inflammatory response"/>
    <property type="evidence" value="ECO:0007669"/>
    <property type="project" value="TreeGrafter"/>
</dbReference>
<evidence type="ECO:0000259" key="5">
    <source>
        <dbReference type="SMART" id="SM00199"/>
    </source>
</evidence>
<dbReference type="EMBL" id="VWZB01002110">
    <property type="protein sequence ID" value="NXF39932.1"/>
    <property type="molecule type" value="Genomic_DNA"/>
</dbReference>
<dbReference type="GO" id="GO:0030335">
    <property type="term" value="P:positive regulation of cell migration"/>
    <property type="evidence" value="ECO:0007669"/>
    <property type="project" value="TreeGrafter"/>
</dbReference>
<keyword evidence="2" id="KW-0145">Chemotaxis</keyword>
<dbReference type="AlphaFoldDB" id="A0A7K8TES5"/>
<accession>A0A7K8TES5</accession>
<dbReference type="GO" id="GO:0005615">
    <property type="term" value="C:extracellular space"/>
    <property type="evidence" value="ECO:0007669"/>
    <property type="project" value="UniProtKB-KW"/>
</dbReference>
<evidence type="ECO:0000256" key="2">
    <source>
        <dbReference type="ARBA" id="ARBA00022500"/>
    </source>
</evidence>
<dbReference type="GO" id="GO:0070098">
    <property type="term" value="P:chemokine-mediated signaling pathway"/>
    <property type="evidence" value="ECO:0007669"/>
    <property type="project" value="TreeGrafter"/>
</dbReference>
<evidence type="ECO:0000313" key="7">
    <source>
        <dbReference type="Proteomes" id="UP000538472"/>
    </source>
</evidence>
<feature type="non-terminal residue" evidence="6">
    <location>
        <position position="63"/>
    </location>
</feature>
<dbReference type="InterPro" id="IPR036048">
    <property type="entry name" value="Interleukin_8-like_sf"/>
</dbReference>
<dbReference type="Pfam" id="PF00048">
    <property type="entry name" value="IL8"/>
    <property type="match status" value="1"/>
</dbReference>
<dbReference type="GO" id="GO:0008009">
    <property type="term" value="F:chemokine activity"/>
    <property type="evidence" value="ECO:0007669"/>
    <property type="project" value="InterPro"/>
</dbReference>
<comment type="caution">
    <text evidence="6">The sequence shown here is derived from an EMBL/GenBank/DDBJ whole genome shotgun (WGS) entry which is preliminary data.</text>
</comment>
<evidence type="ECO:0000256" key="4">
    <source>
        <dbReference type="ARBA" id="ARBA00022729"/>
    </source>
</evidence>
<sequence>IFCCFRNTHRSIPRRLITSAYLTSSRCSLPAVILVTSKGTKVCADPQEPWVQKHLKYFRMLQH</sequence>